<feature type="region of interest" description="Disordered" evidence="3">
    <location>
        <begin position="152"/>
        <end position="284"/>
    </location>
</feature>
<evidence type="ECO:0000256" key="1">
    <source>
        <dbReference type="ARBA" id="ARBA00004123"/>
    </source>
</evidence>
<sequence>MEQQQRDLTMSLSITSTTTGGPVELTVPRGETVDGLRTRISQKLRLPRNRTVLLHKDRQLTAGKLLELGVKDGSKLTLVPVIEAGLVFSNARTERTMMDVLESLTESQISDFLSGQSHLTISLGIGGHVMYVQLQLSAQDVKTLQQNGDVRLRSSKVQSGPPTAGSVIRPGSASVSSSTDSTGSTTSPATQTSSPVPGSYVPASPVHLNPQQPFDSASSSHSSTSVPSMKCHQHSSLPHSCHSVHTSLSGCPHPSCPRQAATPVCSPAPTGSSAGPPSPVPASTFEKSNVQVTSTAELCKPPGAVIESFVSHSPGVFSGTFSGTLAPHSQSGISHPQRGISIILQILSDLLRAAFYHQGAPPTLPEHHFPVRREVNPEEETSKTRSKETLHSSTEEDQTLHCKLEHLQSLMHQRRLRRLTRSHLPQTSHPYQRQQHL</sequence>
<keyword evidence="6" id="KW-1185">Reference proteome</keyword>
<dbReference type="GO" id="GO:0005634">
    <property type="term" value="C:nucleus"/>
    <property type="evidence" value="ECO:0007669"/>
    <property type="project" value="UniProtKB-SubCell"/>
</dbReference>
<feature type="compositionally biased region" description="Low complexity" evidence="3">
    <location>
        <begin position="216"/>
        <end position="228"/>
    </location>
</feature>
<dbReference type="AlphaFoldDB" id="A0AAV6T7E7"/>
<organism evidence="5 6">
    <name type="scientific">Solea senegalensis</name>
    <name type="common">Senegalese sole</name>
    <dbReference type="NCBI Taxonomy" id="28829"/>
    <lineage>
        <taxon>Eukaryota</taxon>
        <taxon>Metazoa</taxon>
        <taxon>Chordata</taxon>
        <taxon>Craniata</taxon>
        <taxon>Vertebrata</taxon>
        <taxon>Euteleostomi</taxon>
        <taxon>Actinopterygii</taxon>
        <taxon>Neopterygii</taxon>
        <taxon>Teleostei</taxon>
        <taxon>Neoteleostei</taxon>
        <taxon>Acanthomorphata</taxon>
        <taxon>Carangaria</taxon>
        <taxon>Pleuronectiformes</taxon>
        <taxon>Pleuronectoidei</taxon>
        <taxon>Soleidae</taxon>
        <taxon>Solea</taxon>
    </lineage>
</organism>
<dbReference type="PANTHER" id="PTHR23010:SF1">
    <property type="entry name" value="MIDNOLIN"/>
    <property type="match status" value="1"/>
</dbReference>
<comment type="subcellular location">
    <subcellularLocation>
        <location evidence="1">Nucleus</location>
    </subcellularLocation>
</comment>
<feature type="compositionally biased region" description="Basic and acidic residues" evidence="3">
    <location>
        <begin position="365"/>
        <end position="398"/>
    </location>
</feature>
<dbReference type="PROSITE" id="PS50053">
    <property type="entry name" value="UBIQUITIN_2"/>
    <property type="match status" value="1"/>
</dbReference>
<evidence type="ECO:0000259" key="4">
    <source>
        <dbReference type="PROSITE" id="PS50053"/>
    </source>
</evidence>
<feature type="compositionally biased region" description="Low complexity" evidence="3">
    <location>
        <begin position="170"/>
        <end position="194"/>
    </location>
</feature>
<evidence type="ECO:0000256" key="3">
    <source>
        <dbReference type="SAM" id="MobiDB-lite"/>
    </source>
</evidence>
<gene>
    <name evidence="5" type="ORF">JOB18_026021</name>
</gene>
<evidence type="ECO:0000313" key="5">
    <source>
        <dbReference type="EMBL" id="KAG7525360.1"/>
    </source>
</evidence>
<feature type="region of interest" description="Disordered" evidence="3">
    <location>
        <begin position="361"/>
        <end position="398"/>
    </location>
</feature>
<dbReference type="EMBL" id="JAGKHQ010000001">
    <property type="protein sequence ID" value="KAG7525360.1"/>
    <property type="molecule type" value="Genomic_DNA"/>
</dbReference>
<reference evidence="5 6" key="1">
    <citation type="journal article" date="2021" name="Sci. Rep.">
        <title>Chromosome anchoring in Senegalese sole (Solea senegalensis) reveals sex-associated markers and genome rearrangements in flatfish.</title>
        <authorList>
            <person name="Guerrero-Cozar I."/>
            <person name="Gomez-Garrido J."/>
            <person name="Berbel C."/>
            <person name="Martinez-Blanch J.F."/>
            <person name="Alioto T."/>
            <person name="Claros M.G."/>
            <person name="Gagnaire P.A."/>
            <person name="Manchado M."/>
        </authorList>
    </citation>
    <scope>NUCLEOTIDE SEQUENCE [LARGE SCALE GENOMIC DNA]</scope>
    <source>
        <strain evidence="5">Sse05_10M</strain>
    </source>
</reference>
<feature type="compositionally biased region" description="Low complexity" evidence="3">
    <location>
        <begin position="8"/>
        <end position="19"/>
    </location>
</feature>
<name>A0AAV6T7E7_SOLSE</name>
<evidence type="ECO:0000256" key="2">
    <source>
        <dbReference type="ARBA" id="ARBA00023242"/>
    </source>
</evidence>
<dbReference type="Pfam" id="PF00240">
    <property type="entry name" value="ubiquitin"/>
    <property type="match status" value="1"/>
</dbReference>
<feature type="compositionally biased region" description="Polar residues" evidence="3">
    <location>
        <begin position="234"/>
        <end position="249"/>
    </location>
</feature>
<comment type="caution">
    <text evidence="5">The sequence shown here is derived from an EMBL/GenBank/DDBJ whole genome shotgun (WGS) entry which is preliminary data.</text>
</comment>
<dbReference type="Proteomes" id="UP000693946">
    <property type="component" value="Linkage Group LG1"/>
</dbReference>
<proteinExistence type="predicted"/>
<dbReference type="InterPro" id="IPR039336">
    <property type="entry name" value="Midnolin"/>
</dbReference>
<keyword evidence="2" id="KW-0539">Nucleus</keyword>
<feature type="region of interest" description="Disordered" evidence="3">
    <location>
        <begin position="1"/>
        <end position="22"/>
    </location>
</feature>
<protein>
    <submittedName>
        <fullName evidence="5">Midnolin-like</fullName>
    </submittedName>
</protein>
<accession>A0AAV6T7E7</accession>
<evidence type="ECO:0000313" key="6">
    <source>
        <dbReference type="Proteomes" id="UP000693946"/>
    </source>
</evidence>
<feature type="domain" description="Ubiquitin-like" evidence="4">
    <location>
        <begin position="10"/>
        <end position="85"/>
    </location>
</feature>
<dbReference type="PANTHER" id="PTHR23010">
    <property type="entry name" value="MIDNOLIN"/>
    <property type="match status" value="1"/>
</dbReference>
<dbReference type="InterPro" id="IPR000626">
    <property type="entry name" value="Ubiquitin-like_dom"/>
</dbReference>